<keyword evidence="7" id="KW-1185">Reference proteome</keyword>
<dbReference type="STRING" id="253628.A0A0D2ANF1"/>
<dbReference type="GO" id="GO:0016491">
    <property type="term" value="F:oxidoreductase activity"/>
    <property type="evidence" value="ECO:0007669"/>
    <property type="project" value="UniProtKB-KW"/>
</dbReference>
<dbReference type="PANTHER" id="PTHR42973">
    <property type="entry name" value="BINDING OXIDOREDUCTASE, PUTATIVE (AFU_ORTHOLOGUE AFUA_1G17690)-RELATED"/>
    <property type="match status" value="1"/>
</dbReference>
<dbReference type="PROSITE" id="PS51387">
    <property type="entry name" value="FAD_PCMH"/>
    <property type="match status" value="1"/>
</dbReference>
<dbReference type="SUPFAM" id="SSF56176">
    <property type="entry name" value="FAD-binding/transporter-associated domain-like"/>
    <property type="match status" value="1"/>
</dbReference>
<sequence length="505" mass="54662">MSCSKSFASFWFFSLPCPRFSRPLVLFLSSSRIIMGQSPSTPLANCLTQAVGSGNVAFPGPFWEITDVKPYNLDITPSPAAITYPSTNEEVASIITCARSNNAKVQARSGGHSYGNFGLGGGGTTDTVVVDLKNFQQFDVDQESWIATVGAGTLLGDLTDEMQKYGRAMAHGTCPQVGIGGHATIGGLGPMSRMWGAALDHVVEVDVVLANSSIVSASTTNYPDVFWALKGAGASFGVITQFRVITHAIPSQTVQYSYTFSQRPFSGFADRFKLWQNMAADPALDRRLASQVIFSEAGMILEGTFFGSQDEFDALNLTSIFPDASDSSVLVFNDWLGQASHWGEDLALTLGGGIPTAFYSKSLAFTARDTMPDTTIDAWLKYLDDVDKGTLVWFAIFDLQGGATNDVAKDATSYGHRDAIFYLQAYAVNLLRVSDTTRAFVQGMHDVIANSMQGHNLGAYAGFVDPALPNAQLQYWNTNYPRLQQIKAAIDPQDIFHNPQSVQLP</sequence>
<dbReference type="GeneID" id="27315819"/>
<dbReference type="PANTHER" id="PTHR42973:SF17">
    <property type="entry name" value="OXIDASE, PUTATIVE (AFU_ORTHOLOGUE AFUA_6G14340)-RELATED"/>
    <property type="match status" value="1"/>
</dbReference>
<protein>
    <recommendedName>
        <fullName evidence="5">FAD-binding PCMH-type domain-containing protein</fullName>
    </recommendedName>
</protein>
<dbReference type="Gene3D" id="3.30.465.10">
    <property type="match status" value="1"/>
</dbReference>
<gene>
    <name evidence="6" type="ORF">PV09_07846</name>
</gene>
<evidence type="ECO:0000256" key="1">
    <source>
        <dbReference type="ARBA" id="ARBA00005466"/>
    </source>
</evidence>
<keyword evidence="3" id="KW-0274">FAD</keyword>
<dbReference type="Pfam" id="PF08031">
    <property type="entry name" value="BBE"/>
    <property type="match status" value="1"/>
</dbReference>
<organism evidence="6 7">
    <name type="scientific">Verruconis gallopava</name>
    <dbReference type="NCBI Taxonomy" id="253628"/>
    <lineage>
        <taxon>Eukaryota</taxon>
        <taxon>Fungi</taxon>
        <taxon>Dikarya</taxon>
        <taxon>Ascomycota</taxon>
        <taxon>Pezizomycotina</taxon>
        <taxon>Dothideomycetes</taxon>
        <taxon>Pleosporomycetidae</taxon>
        <taxon>Venturiales</taxon>
        <taxon>Sympoventuriaceae</taxon>
        <taxon>Verruconis</taxon>
    </lineage>
</organism>
<evidence type="ECO:0000313" key="6">
    <source>
        <dbReference type="EMBL" id="KIW00659.1"/>
    </source>
</evidence>
<proteinExistence type="inferred from homology"/>
<evidence type="ECO:0000256" key="4">
    <source>
        <dbReference type="ARBA" id="ARBA00023002"/>
    </source>
</evidence>
<dbReference type="HOGENOM" id="CLU_018354_10_1_1"/>
<dbReference type="AlphaFoldDB" id="A0A0D2ANF1"/>
<dbReference type="InParanoid" id="A0A0D2ANF1"/>
<dbReference type="InterPro" id="IPR036318">
    <property type="entry name" value="FAD-bd_PCMH-like_sf"/>
</dbReference>
<dbReference type="OrthoDB" id="415825at2759"/>
<dbReference type="InterPro" id="IPR050416">
    <property type="entry name" value="FAD-linked_Oxidoreductase"/>
</dbReference>
<dbReference type="Proteomes" id="UP000053259">
    <property type="component" value="Unassembled WGS sequence"/>
</dbReference>
<feature type="domain" description="FAD-binding PCMH-type" evidence="5">
    <location>
        <begin position="75"/>
        <end position="249"/>
    </location>
</feature>
<dbReference type="Pfam" id="PF01565">
    <property type="entry name" value="FAD_binding_4"/>
    <property type="match status" value="1"/>
</dbReference>
<dbReference type="EMBL" id="KN847561">
    <property type="protein sequence ID" value="KIW00659.1"/>
    <property type="molecule type" value="Genomic_DNA"/>
</dbReference>
<comment type="similarity">
    <text evidence="1">Belongs to the oxygen-dependent FAD-linked oxidoreductase family.</text>
</comment>
<reference evidence="6 7" key="1">
    <citation type="submission" date="2015-01" db="EMBL/GenBank/DDBJ databases">
        <title>The Genome Sequence of Ochroconis gallopava CBS43764.</title>
        <authorList>
            <consortium name="The Broad Institute Genomics Platform"/>
            <person name="Cuomo C."/>
            <person name="de Hoog S."/>
            <person name="Gorbushina A."/>
            <person name="Stielow B."/>
            <person name="Teixiera M."/>
            <person name="Abouelleil A."/>
            <person name="Chapman S.B."/>
            <person name="Priest M."/>
            <person name="Young S.K."/>
            <person name="Wortman J."/>
            <person name="Nusbaum C."/>
            <person name="Birren B."/>
        </authorList>
    </citation>
    <scope>NUCLEOTIDE SEQUENCE [LARGE SCALE GENOMIC DNA]</scope>
    <source>
        <strain evidence="6 7">CBS 43764</strain>
    </source>
</reference>
<dbReference type="InterPro" id="IPR016166">
    <property type="entry name" value="FAD-bd_PCMH"/>
</dbReference>
<name>A0A0D2ANF1_9PEZI</name>
<evidence type="ECO:0000313" key="7">
    <source>
        <dbReference type="Proteomes" id="UP000053259"/>
    </source>
</evidence>
<dbReference type="VEuPathDB" id="FungiDB:PV09_07846"/>
<dbReference type="InterPro" id="IPR012951">
    <property type="entry name" value="BBE"/>
</dbReference>
<dbReference type="PROSITE" id="PS00862">
    <property type="entry name" value="OX2_COVAL_FAD"/>
    <property type="match status" value="1"/>
</dbReference>
<keyword evidence="4" id="KW-0560">Oxidoreductase</keyword>
<evidence type="ECO:0000256" key="2">
    <source>
        <dbReference type="ARBA" id="ARBA00022630"/>
    </source>
</evidence>
<accession>A0A0D2ANF1</accession>
<dbReference type="RefSeq" id="XP_016210528.1">
    <property type="nucleotide sequence ID" value="XM_016361668.1"/>
</dbReference>
<dbReference type="InterPro" id="IPR006094">
    <property type="entry name" value="Oxid_FAD_bind_N"/>
</dbReference>
<dbReference type="InterPro" id="IPR006093">
    <property type="entry name" value="Oxy_OxRdtase_FAD_BS"/>
</dbReference>
<keyword evidence="2" id="KW-0285">Flavoprotein</keyword>
<dbReference type="GO" id="GO:0071949">
    <property type="term" value="F:FAD binding"/>
    <property type="evidence" value="ECO:0007669"/>
    <property type="project" value="InterPro"/>
</dbReference>
<dbReference type="Gene3D" id="3.40.462.20">
    <property type="match status" value="1"/>
</dbReference>
<dbReference type="InterPro" id="IPR016169">
    <property type="entry name" value="FAD-bd_PCMH_sub2"/>
</dbReference>
<evidence type="ECO:0000256" key="3">
    <source>
        <dbReference type="ARBA" id="ARBA00022827"/>
    </source>
</evidence>
<evidence type="ECO:0000259" key="5">
    <source>
        <dbReference type="PROSITE" id="PS51387"/>
    </source>
</evidence>